<proteinExistence type="predicted"/>
<accession>A0A6J4TZP4</accession>
<evidence type="ECO:0000313" key="1">
    <source>
        <dbReference type="EMBL" id="CAA9535070.1"/>
    </source>
</evidence>
<reference evidence="1" key="1">
    <citation type="submission" date="2020-02" db="EMBL/GenBank/DDBJ databases">
        <authorList>
            <person name="Meier V. D."/>
        </authorList>
    </citation>
    <scope>NUCLEOTIDE SEQUENCE</scope>
    <source>
        <strain evidence="1">AVDCRST_MAG96</strain>
    </source>
</reference>
<name>A0A6J4TZP4_9BACT</name>
<sequence>MVIKYEHTFNHIQTILKAFKKYNIEITVVLDKF</sequence>
<dbReference type="AlphaFoldDB" id="A0A6J4TZP4"/>
<gene>
    <name evidence="1" type="ORF">AVDCRST_MAG96-3837</name>
</gene>
<dbReference type="EMBL" id="CADCVN010001500">
    <property type="protein sequence ID" value="CAA9535070.1"/>
    <property type="molecule type" value="Genomic_DNA"/>
</dbReference>
<organism evidence="1">
    <name type="scientific">uncultured Segetibacter sp</name>
    <dbReference type="NCBI Taxonomy" id="481133"/>
    <lineage>
        <taxon>Bacteria</taxon>
        <taxon>Pseudomonadati</taxon>
        <taxon>Bacteroidota</taxon>
        <taxon>Chitinophagia</taxon>
        <taxon>Chitinophagales</taxon>
        <taxon>Chitinophagaceae</taxon>
        <taxon>Segetibacter</taxon>
        <taxon>environmental samples</taxon>
    </lineage>
</organism>
<protein>
    <submittedName>
        <fullName evidence="1">Uncharacterized protein</fullName>
    </submittedName>
</protein>